<organism evidence="1 2">
    <name type="scientific">Leptothoe kymatousa TAU-MAC 1615</name>
    <dbReference type="NCBI Taxonomy" id="2364775"/>
    <lineage>
        <taxon>Bacteria</taxon>
        <taxon>Bacillati</taxon>
        <taxon>Cyanobacteriota</taxon>
        <taxon>Cyanophyceae</taxon>
        <taxon>Nodosilineales</taxon>
        <taxon>Cymatolegaceae</taxon>
        <taxon>Leptothoe</taxon>
        <taxon>Leptothoe kymatousa</taxon>
    </lineage>
</organism>
<dbReference type="EMBL" id="JADOER010000010">
    <property type="protein sequence ID" value="MBT9312838.1"/>
    <property type="molecule type" value="Genomic_DNA"/>
</dbReference>
<proteinExistence type="predicted"/>
<dbReference type="RefSeq" id="WP_215618742.1">
    <property type="nucleotide sequence ID" value="NZ_JADOER010000010.1"/>
</dbReference>
<dbReference type="GO" id="GO:0008168">
    <property type="term" value="F:methyltransferase activity"/>
    <property type="evidence" value="ECO:0007669"/>
    <property type="project" value="UniProtKB-KW"/>
</dbReference>
<comment type="caution">
    <text evidence="1">The sequence shown here is derived from an EMBL/GenBank/DDBJ whole genome shotgun (WGS) entry which is preliminary data.</text>
</comment>
<evidence type="ECO:0000313" key="2">
    <source>
        <dbReference type="Proteomes" id="UP001196661"/>
    </source>
</evidence>
<accession>A0ABS5Y5P8</accession>
<keyword evidence="1" id="KW-0489">Methyltransferase</keyword>
<keyword evidence="1" id="KW-0808">Transferase</keyword>
<reference evidence="1 2" key="1">
    <citation type="journal article" date="2021" name="Mar. Drugs">
        <title>Genome Reduction and Secondary Metabolism of the Marine Sponge-Associated Cyanobacterium Leptothoe.</title>
        <authorList>
            <person name="Konstantinou D."/>
            <person name="Popin R.V."/>
            <person name="Fewer D.P."/>
            <person name="Sivonen K."/>
            <person name="Gkelis S."/>
        </authorList>
    </citation>
    <scope>NUCLEOTIDE SEQUENCE [LARGE SCALE GENOMIC DNA]</scope>
    <source>
        <strain evidence="1 2">TAU-MAC 1615</strain>
    </source>
</reference>
<sequence>MAMQLDHVVPFGRLFEEYRTMFTLTPADLQGSILSVADGPAGFNAQGTSLGYSIQSVDPLYGFTAPEIKQRFDAVVDNIMAQIANSPDDWVWGFHKSPRELRHNRERAMEWFCRDFDQGKAAGRYAVGELPRLAYPDNSYDLGLCSHFLFLYSQQFDRTFHINSIRDMLRVCQEVRIFPLLTLGSQPSPHLKFVIENLTNLGYRCEVQTVAYELQRNGNKMLSITSP</sequence>
<protein>
    <submittedName>
        <fullName evidence="1">SAM-dependent methyltransferase</fullName>
    </submittedName>
</protein>
<name>A0ABS5Y5P8_9CYAN</name>
<dbReference type="GO" id="GO:0032259">
    <property type="term" value="P:methylation"/>
    <property type="evidence" value="ECO:0007669"/>
    <property type="project" value="UniProtKB-KW"/>
</dbReference>
<keyword evidence="2" id="KW-1185">Reference proteome</keyword>
<gene>
    <name evidence="1" type="ORF">IXB28_11520</name>
</gene>
<dbReference type="Proteomes" id="UP001196661">
    <property type="component" value="Unassembled WGS sequence"/>
</dbReference>
<evidence type="ECO:0000313" key="1">
    <source>
        <dbReference type="EMBL" id="MBT9312838.1"/>
    </source>
</evidence>